<reference evidence="3" key="1">
    <citation type="journal article" date="2013" name="BMC Genomics">
        <title>Unscrambling butterfly oogenesis.</title>
        <authorList>
            <person name="Carter J.M."/>
            <person name="Baker S.C."/>
            <person name="Pink R."/>
            <person name="Carter D.R."/>
            <person name="Collins A."/>
            <person name="Tomlin J."/>
            <person name="Gibbs M."/>
            <person name="Breuker C.J."/>
        </authorList>
    </citation>
    <scope>NUCLEOTIDE SEQUENCE</scope>
    <source>
        <tissue evidence="3">Ovary</tissue>
    </source>
</reference>
<accession>S4NTD7</accession>
<keyword evidence="1" id="KW-0862">Zinc</keyword>
<reference evidence="3" key="2">
    <citation type="submission" date="2013-05" db="EMBL/GenBank/DDBJ databases">
        <authorList>
            <person name="Carter J.-M."/>
            <person name="Baker S.C."/>
            <person name="Pink R."/>
            <person name="Carter D.R.F."/>
            <person name="Collins A."/>
            <person name="Tomlin J."/>
            <person name="Gibbs M."/>
            <person name="Breuker C.J."/>
        </authorList>
    </citation>
    <scope>NUCLEOTIDE SEQUENCE</scope>
    <source>
        <tissue evidence="3">Ovary</tissue>
    </source>
</reference>
<dbReference type="PROSITE" id="PS00028">
    <property type="entry name" value="ZINC_FINGER_C2H2_1"/>
    <property type="match status" value="1"/>
</dbReference>
<proteinExistence type="predicted"/>
<dbReference type="AlphaFoldDB" id="S4NTD7"/>
<feature type="domain" description="C2H2-type" evidence="2">
    <location>
        <begin position="26"/>
        <end position="57"/>
    </location>
</feature>
<dbReference type="GO" id="GO:0008270">
    <property type="term" value="F:zinc ion binding"/>
    <property type="evidence" value="ECO:0007669"/>
    <property type="project" value="UniProtKB-KW"/>
</dbReference>
<evidence type="ECO:0000313" key="3">
    <source>
        <dbReference type="EMBL" id="JAA78838.1"/>
    </source>
</evidence>
<keyword evidence="1" id="KW-0479">Metal-binding</keyword>
<protein>
    <submittedName>
        <fullName evidence="3">Gonadotropin inducible transcription factor</fullName>
    </submittedName>
</protein>
<dbReference type="InterPro" id="IPR036236">
    <property type="entry name" value="Znf_C2H2_sf"/>
</dbReference>
<organism evidence="3">
    <name type="scientific">Pararge aegeria</name>
    <name type="common">speckled wood butterfly</name>
    <dbReference type="NCBI Taxonomy" id="116150"/>
    <lineage>
        <taxon>Eukaryota</taxon>
        <taxon>Metazoa</taxon>
        <taxon>Ecdysozoa</taxon>
        <taxon>Arthropoda</taxon>
        <taxon>Hexapoda</taxon>
        <taxon>Insecta</taxon>
        <taxon>Pterygota</taxon>
        <taxon>Neoptera</taxon>
        <taxon>Endopterygota</taxon>
        <taxon>Lepidoptera</taxon>
        <taxon>Glossata</taxon>
        <taxon>Ditrysia</taxon>
        <taxon>Papilionoidea</taxon>
        <taxon>Nymphalidae</taxon>
        <taxon>Satyrinae</taxon>
        <taxon>Satyrini</taxon>
        <taxon>Parargina</taxon>
        <taxon>Pararge</taxon>
    </lineage>
</organism>
<name>S4NTD7_9NEOP</name>
<dbReference type="SMART" id="SM00355">
    <property type="entry name" value="ZnF_C2H2"/>
    <property type="match status" value="3"/>
</dbReference>
<evidence type="ECO:0000256" key="1">
    <source>
        <dbReference type="PROSITE-ProRule" id="PRU00042"/>
    </source>
</evidence>
<dbReference type="Gene3D" id="3.30.160.60">
    <property type="entry name" value="Classic Zinc Finger"/>
    <property type="match status" value="1"/>
</dbReference>
<evidence type="ECO:0000259" key="2">
    <source>
        <dbReference type="PROSITE" id="PS50157"/>
    </source>
</evidence>
<dbReference type="SUPFAM" id="SSF57667">
    <property type="entry name" value="beta-beta-alpha zinc fingers"/>
    <property type="match status" value="1"/>
</dbReference>
<keyword evidence="1" id="KW-0863">Zinc-finger</keyword>
<dbReference type="InterPro" id="IPR013087">
    <property type="entry name" value="Znf_C2H2_type"/>
</dbReference>
<sequence>MCLYCKKKFEGFSEMNGHLRSHATIFTCDQCSATFLSYHGLKQHERGFRCDKSGYKPRYGLALRQRLNTEIILQCSTAWPFRTWGQNFNCSLCRVQANDPGGLRAHMACRHANFDIKLVFSRKLRKEY</sequence>
<dbReference type="EMBL" id="GAIX01013722">
    <property type="protein sequence ID" value="JAA78838.1"/>
    <property type="molecule type" value="Transcribed_RNA"/>
</dbReference>
<feature type="non-terminal residue" evidence="3">
    <location>
        <position position="128"/>
    </location>
</feature>
<dbReference type="PROSITE" id="PS50157">
    <property type="entry name" value="ZINC_FINGER_C2H2_2"/>
    <property type="match status" value="1"/>
</dbReference>